<accession>A0A2M8KT42</accession>
<proteinExistence type="predicted"/>
<dbReference type="EMBL" id="PFED01000056">
    <property type="protein sequence ID" value="PJE63086.1"/>
    <property type="molecule type" value="Genomic_DNA"/>
</dbReference>
<feature type="region of interest" description="Disordered" evidence="1">
    <location>
        <begin position="1"/>
        <end position="27"/>
    </location>
</feature>
<name>A0A2M8KT42_9BACT</name>
<comment type="caution">
    <text evidence="2">The sequence shown here is derived from an EMBL/GenBank/DDBJ whole genome shotgun (WGS) entry which is preliminary data.</text>
</comment>
<dbReference type="AlphaFoldDB" id="A0A2M8KT42"/>
<organism evidence="2 3">
    <name type="scientific">Candidatus Roizmanbacteria bacterium CG10_big_fil_rev_8_21_14_0_10_39_6</name>
    <dbReference type="NCBI Taxonomy" id="1974853"/>
    <lineage>
        <taxon>Bacteria</taxon>
        <taxon>Candidatus Roizmaniibacteriota</taxon>
    </lineage>
</organism>
<protein>
    <submittedName>
        <fullName evidence="2">Uncharacterized protein</fullName>
    </submittedName>
</protein>
<feature type="compositionally biased region" description="Basic and acidic residues" evidence="1">
    <location>
        <begin position="1"/>
        <end position="15"/>
    </location>
</feature>
<evidence type="ECO:0000313" key="2">
    <source>
        <dbReference type="EMBL" id="PJE63086.1"/>
    </source>
</evidence>
<reference evidence="3" key="1">
    <citation type="submission" date="2017-09" db="EMBL/GenBank/DDBJ databases">
        <title>Depth-based differentiation of microbial function through sediment-hosted aquifers and enrichment of novel symbionts in the deep terrestrial subsurface.</title>
        <authorList>
            <person name="Probst A.J."/>
            <person name="Ladd B."/>
            <person name="Jarett J.K."/>
            <person name="Geller-Mcgrath D.E."/>
            <person name="Sieber C.M.K."/>
            <person name="Emerson J.B."/>
            <person name="Anantharaman K."/>
            <person name="Thomas B.C."/>
            <person name="Malmstrom R."/>
            <person name="Stieglmeier M."/>
            <person name="Klingl A."/>
            <person name="Woyke T."/>
            <person name="Ryan C.M."/>
            <person name="Banfield J.F."/>
        </authorList>
    </citation>
    <scope>NUCLEOTIDE SEQUENCE [LARGE SCALE GENOMIC DNA]</scope>
</reference>
<gene>
    <name evidence="2" type="ORF">COU88_01410</name>
</gene>
<feature type="non-terminal residue" evidence="2">
    <location>
        <position position="1"/>
    </location>
</feature>
<dbReference type="Proteomes" id="UP000229554">
    <property type="component" value="Unassembled WGS sequence"/>
</dbReference>
<sequence>GRFNKFDPRLSKEKPATSSAIDGAQTQSSDTVAVRKQNILKKLDALSTFLTKFQTKIMDNAKLDSDIRTWLLARITARQAWVDTRKNALAAVDTSDTLKPMVQTMVQSWQSYRSMGLLYSEGVHFQQFSTVLKRLTTYEELLYQKNADTTDLKEYIASAQNYYDEAKTTLLQVNEETVGEGYRVQSRDQLKQGYAKLRLAVEAAKQIRDGLKNSFLKPTVTTELLPTNEQ</sequence>
<evidence type="ECO:0000313" key="3">
    <source>
        <dbReference type="Proteomes" id="UP000229554"/>
    </source>
</evidence>
<evidence type="ECO:0000256" key="1">
    <source>
        <dbReference type="SAM" id="MobiDB-lite"/>
    </source>
</evidence>
<feature type="compositionally biased region" description="Polar residues" evidence="1">
    <location>
        <begin position="16"/>
        <end position="27"/>
    </location>
</feature>